<dbReference type="AlphaFoldDB" id="N1PTW3"/>
<name>N1PTW3_DOTSN</name>
<reference evidence="2 3" key="2">
    <citation type="journal article" date="2012" name="PLoS Pathog.">
        <title>Diverse lifestyles and strategies of plant pathogenesis encoded in the genomes of eighteen Dothideomycetes fungi.</title>
        <authorList>
            <person name="Ohm R.A."/>
            <person name="Feau N."/>
            <person name="Henrissat B."/>
            <person name="Schoch C.L."/>
            <person name="Horwitz B.A."/>
            <person name="Barry K.W."/>
            <person name="Condon B.J."/>
            <person name="Copeland A.C."/>
            <person name="Dhillon B."/>
            <person name="Glaser F."/>
            <person name="Hesse C.N."/>
            <person name="Kosti I."/>
            <person name="LaButti K."/>
            <person name="Lindquist E.A."/>
            <person name="Lucas S."/>
            <person name="Salamov A.A."/>
            <person name="Bradshaw R.E."/>
            <person name="Ciuffetti L."/>
            <person name="Hamelin R.C."/>
            <person name="Kema G.H.J."/>
            <person name="Lawrence C."/>
            <person name="Scott J.A."/>
            <person name="Spatafora J.W."/>
            <person name="Turgeon B.G."/>
            <person name="de Wit P.J.G.M."/>
            <person name="Zhong S."/>
            <person name="Goodwin S.B."/>
            <person name="Grigoriev I.V."/>
        </authorList>
    </citation>
    <scope>NUCLEOTIDE SEQUENCE [LARGE SCALE GENOMIC DNA]</scope>
    <source>
        <strain evidence="3">NZE10 / CBS 128990</strain>
    </source>
</reference>
<evidence type="ECO:0000256" key="1">
    <source>
        <dbReference type="SAM" id="MobiDB-lite"/>
    </source>
</evidence>
<evidence type="ECO:0008006" key="4">
    <source>
        <dbReference type="Google" id="ProtNLM"/>
    </source>
</evidence>
<keyword evidence="3" id="KW-1185">Reference proteome</keyword>
<reference evidence="3" key="1">
    <citation type="journal article" date="2012" name="PLoS Genet.">
        <title>The genomes of the fungal plant pathogens Cladosporium fulvum and Dothistroma septosporum reveal adaptation to different hosts and lifestyles but also signatures of common ancestry.</title>
        <authorList>
            <person name="de Wit P.J.G.M."/>
            <person name="van der Burgt A."/>
            <person name="Oekmen B."/>
            <person name="Stergiopoulos I."/>
            <person name="Abd-Elsalam K.A."/>
            <person name="Aerts A.L."/>
            <person name="Bahkali A.H."/>
            <person name="Beenen H.G."/>
            <person name="Chettri P."/>
            <person name="Cox M.P."/>
            <person name="Datema E."/>
            <person name="de Vries R.P."/>
            <person name="Dhillon B."/>
            <person name="Ganley A.R."/>
            <person name="Griffiths S.A."/>
            <person name="Guo Y."/>
            <person name="Hamelin R.C."/>
            <person name="Henrissat B."/>
            <person name="Kabir M.S."/>
            <person name="Jashni M.K."/>
            <person name="Kema G."/>
            <person name="Klaubauf S."/>
            <person name="Lapidus A."/>
            <person name="Levasseur A."/>
            <person name="Lindquist E."/>
            <person name="Mehrabi R."/>
            <person name="Ohm R.A."/>
            <person name="Owen T.J."/>
            <person name="Salamov A."/>
            <person name="Schwelm A."/>
            <person name="Schijlen E."/>
            <person name="Sun H."/>
            <person name="van den Burg H.A."/>
            <person name="van Ham R.C.H.J."/>
            <person name="Zhang S."/>
            <person name="Goodwin S.B."/>
            <person name="Grigoriev I.V."/>
            <person name="Collemare J."/>
            <person name="Bradshaw R.E."/>
        </authorList>
    </citation>
    <scope>NUCLEOTIDE SEQUENCE [LARGE SCALE GENOMIC DNA]</scope>
    <source>
        <strain evidence="3">NZE10 / CBS 128990</strain>
    </source>
</reference>
<proteinExistence type="predicted"/>
<feature type="region of interest" description="Disordered" evidence="1">
    <location>
        <begin position="1"/>
        <end position="34"/>
    </location>
</feature>
<evidence type="ECO:0000313" key="2">
    <source>
        <dbReference type="EMBL" id="EME46388.1"/>
    </source>
</evidence>
<sequence>MDDDSPLAAKVSAPCSSDRFRRDRADNPRAEDAGASLEAKVAAGRPIAYVVLNRRKELAGRIEKGDRPTGRHAFISLQATRRPLISKHSTTARRPNHEIRTASLEVALTPRSSGKQKVFSENELTLLKRLKDKDRLSWEQIRAHFPGRSLFSLAWTYDGQTLCE</sequence>
<evidence type="ECO:0000313" key="3">
    <source>
        <dbReference type="Proteomes" id="UP000016933"/>
    </source>
</evidence>
<organism evidence="2 3">
    <name type="scientific">Dothistroma septosporum (strain NZE10 / CBS 128990)</name>
    <name type="common">Red band needle blight fungus</name>
    <name type="synonym">Mycosphaerella pini</name>
    <dbReference type="NCBI Taxonomy" id="675120"/>
    <lineage>
        <taxon>Eukaryota</taxon>
        <taxon>Fungi</taxon>
        <taxon>Dikarya</taxon>
        <taxon>Ascomycota</taxon>
        <taxon>Pezizomycotina</taxon>
        <taxon>Dothideomycetes</taxon>
        <taxon>Dothideomycetidae</taxon>
        <taxon>Mycosphaerellales</taxon>
        <taxon>Mycosphaerellaceae</taxon>
        <taxon>Dothistroma</taxon>
    </lineage>
</organism>
<protein>
    <recommendedName>
        <fullName evidence="4">Myb-like domain-containing protein</fullName>
    </recommendedName>
</protein>
<accession>N1PTW3</accession>
<dbReference type="EMBL" id="KB446537">
    <property type="protein sequence ID" value="EME46388.1"/>
    <property type="molecule type" value="Genomic_DNA"/>
</dbReference>
<dbReference type="HOGENOM" id="CLU_1618965_0_0_1"/>
<gene>
    <name evidence="2" type="ORF">DOTSEDRAFT_22467</name>
</gene>
<feature type="compositionally biased region" description="Basic and acidic residues" evidence="1">
    <location>
        <begin position="18"/>
        <end position="32"/>
    </location>
</feature>
<dbReference type="Proteomes" id="UP000016933">
    <property type="component" value="Unassembled WGS sequence"/>
</dbReference>